<comment type="caution">
    <text evidence="1">The sequence shown here is derived from an EMBL/GenBank/DDBJ whole genome shotgun (WGS) entry which is preliminary data.</text>
</comment>
<dbReference type="RefSeq" id="WP_139023466.1">
    <property type="nucleotide sequence ID" value="NZ_CP072119.1"/>
</dbReference>
<dbReference type="EMBL" id="JAQSKY010000043">
    <property type="protein sequence ID" value="MDS7903376.1"/>
    <property type="molecule type" value="Genomic_DNA"/>
</dbReference>
<gene>
    <name evidence="1" type="ORF">PTQ40_30960</name>
</gene>
<reference evidence="1" key="1">
    <citation type="journal article" date="2023" name="Front. Microbiol.">
        <title>Genomic characterization of carbapenem-resistant Klebsiella oxytoca complex in China: a multi-center study.</title>
        <authorList>
            <person name="Wan W."/>
            <person name="Yang X."/>
            <person name="Yu H."/>
            <person name="Wang M."/>
            <person name="Jia W."/>
            <person name="Huang B."/>
            <person name="Qu F."/>
            <person name="Shan B."/>
            <person name="Tang Y.W."/>
            <person name="Chen L."/>
            <person name="Du H."/>
        </authorList>
    </citation>
    <scope>NUCLEOTIDE SEQUENCE</scope>
    <source>
        <strain evidence="1">HD1688</strain>
    </source>
</reference>
<sequence length="86" mass="9276">MANKNSGLTAGSYVQPEVRHSGHLRECLRVAVVIPDAANAIRDYVRQARSVVRVSGKFSRSLVASGPRFTASRVALSRAYKSGTSE</sequence>
<accession>A0AB35Q5N7</accession>
<name>A0AB35Q5N7_9ENTR</name>
<protein>
    <submittedName>
        <fullName evidence="1">Uncharacterized protein</fullName>
    </submittedName>
</protein>
<dbReference type="Proteomes" id="UP001249822">
    <property type="component" value="Unassembled WGS sequence"/>
</dbReference>
<evidence type="ECO:0000313" key="1">
    <source>
        <dbReference type="EMBL" id="MDS7903376.1"/>
    </source>
</evidence>
<dbReference type="AlphaFoldDB" id="A0AB35Q5N7"/>
<evidence type="ECO:0000313" key="2">
    <source>
        <dbReference type="Proteomes" id="UP001249822"/>
    </source>
</evidence>
<organism evidence="1 2">
    <name type="scientific">Klebsiella michiganensis</name>
    <dbReference type="NCBI Taxonomy" id="1134687"/>
    <lineage>
        <taxon>Bacteria</taxon>
        <taxon>Pseudomonadati</taxon>
        <taxon>Pseudomonadota</taxon>
        <taxon>Gammaproteobacteria</taxon>
        <taxon>Enterobacterales</taxon>
        <taxon>Enterobacteriaceae</taxon>
        <taxon>Klebsiella/Raoultella group</taxon>
        <taxon>Klebsiella</taxon>
    </lineage>
</organism>
<reference evidence="1" key="2">
    <citation type="submission" date="2023-01" db="EMBL/GenBank/DDBJ databases">
        <authorList>
            <person name="Du H."/>
            <person name="Wan W."/>
        </authorList>
    </citation>
    <scope>NUCLEOTIDE SEQUENCE</scope>
    <source>
        <strain evidence="1">HD1688</strain>
    </source>
</reference>
<proteinExistence type="predicted"/>